<dbReference type="RefSeq" id="WP_129608706.1">
    <property type="nucleotide sequence ID" value="NZ_UWOC01000132.1"/>
</dbReference>
<dbReference type="Pfam" id="PF00583">
    <property type="entry name" value="Acetyltransf_1"/>
    <property type="match status" value="1"/>
</dbReference>
<feature type="domain" description="N-acetyltransferase" evidence="1">
    <location>
        <begin position="8"/>
        <end position="171"/>
    </location>
</feature>
<dbReference type="SUPFAM" id="SSF55729">
    <property type="entry name" value="Acyl-CoA N-acyltransferases (Nat)"/>
    <property type="match status" value="1"/>
</dbReference>
<dbReference type="EMBL" id="UWOC01000132">
    <property type="protein sequence ID" value="VCU08644.1"/>
    <property type="molecule type" value="Genomic_DNA"/>
</dbReference>
<organism evidence="2 3">
    <name type="scientific">Rhodoplanes serenus</name>
    <dbReference type="NCBI Taxonomy" id="200615"/>
    <lineage>
        <taxon>Bacteria</taxon>
        <taxon>Pseudomonadati</taxon>
        <taxon>Pseudomonadota</taxon>
        <taxon>Alphaproteobacteria</taxon>
        <taxon>Hyphomicrobiales</taxon>
        <taxon>Nitrobacteraceae</taxon>
        <taxon>Rhodoplanes</taxon>
    </lineage>
</organism>
<dbReference type="AlphaFoldDB" id="A0A447CTQ2"/>
<dbReference type="PROSITE" id="PS51186">
    <property type="entry name" value="GNAT"/>
    <property type="match status" value="1"/>
</dbReference>
<dbReference type="GO" id="GO:0016747">
    <property type="term" value="F:acyltransferase activity, transferring groups other than amino-acyl groups"/>
    <property type="evidence" value="ECO:0007669"/>
    <property type="project" value="InterPro"/>
</dbReference>
<comment type="caution">
    <text evidence="2">The sequence shown here is derived from an EMBL/GenBank/DDBJ whole genome shotgun (WGS) entry which is preliminary data.</text>
</comment>
<dbReference type="Gene3D" id="3.40.630.30">
    <property type="match status" value="1"/>
</dbReference>
<dbReference type="CDD" id="cd04301">
    <property type="entry name" value="NAT_SF"/>
    <property type="match status" value="1"/>
</dbReference>
<evidence type="ECO:0000259" key="1">
    <source>
        <dbReference type="PROSITE" id="PS51186"/>
    </source>
</evidence>
<protein>
    <submittedName>
        <fullName evidence="2">Phosphinothricin N-acetyltransferase</fullName>
    </submittedName>
</protein>
<evidence type="ECO:0000313" key="2">
    <source>
        <dbReference type="EMBL" id="VCU08644.1"/>
    </source>
</evidence>
<dbReference type="OrthoDB" id="5459937at2"/>
<dbReference type="InterPro" id="IPR000182">
    <property type="entry name" value="GNAT_dom"/>
</dbReference>
<reference evidence="3" key="1">
    <citation type="submission" date="2018-10" db="EMBL/GenBank/DDBJ databases">
        <authorList>
            <person name="Peiro R."/>
            <person name="Begona"/>
            <person name="Cbmso G."/>
            <person name="Lopez M."/>
            <person name="Gonzalez S."/>
            <person name="Sacristan E."/>
            <person name="Castillo E."/>
        </authorList>
    </citation>
    <scope>NUCLEOTIDE SEQUENCE [LARGE SCALE GENOMIC DNA]</scope>
</reference>
<dbReference type="Proteomes" id="UP000289200">
    <property type="component" value="Unassembled WGS sequence"/>
</dbReference>
<proteinExistence type="predicted"/>
<name>A0A447CTQ2_9BRAD</name>
<gene>
    <name evidence="2" type="primary">bar</name>
    <name evidence="2" type="ORF">RHODGE_RHODGE_01809</name>
</gene>
<keyword evidence="3" id="KW-1185">Reference proteome</keyword>
<sequence>MTLTPTPTIYRPATPADVPAVTAIYAHAVRTGSASFEIEPPDEAEMARRMAALAASDHPYFVAESGGAVLGYAYAGPYRLRPAYRWTVEDSIYVAPSATRAGLGRALLFRLLLESETRGFRQMVAVIGDTENIASIELHRDAGFRLVGVLENVGFKHGRWLGSVLMQRPLGDGAATLPA</sequence>
<evidence type="ECO:0000313" key="3">
    <source>
        <dbReference type="Proteomes" id="UP000289200"/>
    </source>
</evidence>
<dbReference type="InterPro" id="IPR016181">
    <property type="entry name" value="Acyl_CoA_acyltransferase"/>
</dbReference>
<dbReference type="PANTHER" id="PTHR43072:SF8">
    <property type="entry name" value="ACYLTRANSFERASE FABY-RELATED"/>
    <property type="match status" value="1"/>
</dbReference>
<accession>A0A447CTQ2</accession>
<dbReference type="PANTHER" id="PTHR43072">
    <property type="entry name" value="N-ACETYLTRANSFERASE"/>
    <property type="match status" value="1"/>
</dbReference>